<evidence type="ECO:0000256" key="5">
    <source>
        <dbReference type="ARBA" id="ARBA00047761"/>
    </source>
</evidence>
<dbReference type="CDD" id="cd14515">
    <property type="entry name" value="DUSP3-like"/>
    <property type="match status" value="1"/>
</dbReference>
<organism evidence="10 11">
    <name type="scientific">Trichonephila inaurata madagascariensis</name>
    <dbReference type="NCBI Taxonomy" id="2747483"/>
    <lineage>
        <taxon>Eukaryota</taxon>
        <taxon>Metazoa</taxon>
        <taxon>Ecdysozoa</taxon>
        <taxon>Arthropoda</taxon>
        <taxon>Chelicerata</taxon>
        <taxon>Arachnida</taxon>
        <taxon>Araneae</taxon>
        <taxon>Araneomorphae</taxon>
        <taxon>Entelegynae</taxon>
        <taxon>Araneoidea</taxon>
        <taxon>Nephilidae</taxon>
        <taxon>Trichonephila</taxon>
        <taxon>Trichonephila inaurata</taxon>
    </lineage>
</organism>
<keyword evidence="3" id="KW-0378">Hydrolase</keyword>
<proteinExistence type="inferred from homology"/>
<dbReference type="AlphaFoldDB" id="A0A8X6Y151"/>
<dbReference type="GO" id="GO:0033549">
    <property type="term" value="F:MAP kinase phosphatase activity"/>
    <property type="evidence" value="ECO:0007669"/>
    <property type="project" value="TreeGrafter"/>
</dbReference>
<dbReference type="PRINTS" id="PR01909">
    <property type="entry name" value="ADSPHPHTASEA"/>
</dbReference>
<feature type="active site" description="Phosphocysteine intermediate" evidence="7">
    <location>
        <position position="200"/>
    </location>
</feature>
<dbReference type="OrthoDB" id="253091at2759"/>
<feature type="domain" description="Tyrosine specific protein phosphatases" evidence="9">
    <location>
        <begin position="176"/>
        <end position="234"/>
    </location>
</feature>
<dbReference type="GO" id="GO:0043409">
    <property type="term" value="P:negative regulation of MAPK cascade"/>
    <property type="evidence" value="ECO:0007669"/>
    <property type="project" value="TreeGrafter"/>
</dbReference>
<dbReference type="PROSITE" id="PS50056">
    <property type="entry name" value="TYR_PHOSPHATASE_2"/>
    <property type="match status" value="1"/>
</dbReference>
<dbReference type="InterPro" id="IPR016130">
    <property type="entry name" value="Tyr_Pase_AS"/>
</dbReference>
<name>A0A8X6Y151_9ARAC</name>
<comment type="catalytic activity">
    <reaction evidence="6">
        <text>O-phospho-L-threonyl-[protein] + H2O = L-threonyl-[protein] + phosphate</text>
        <dbReference type="Rhea" id="RHEA:47004"/>
        <dbReference type="Rhea" id="RHEA-COMP:11060"/>
        <dbReference type="Rhea" id="RHEA-COMP:11605"/>
        <dbReference type="ChEBI" id="CHEBI:15377"/>
        <dbReference type="ChEBI" id="CHEBI:30013"/>
        <dbReference type="ChEBI" id="CHEBI:43474"/>
        <dbReference type="ChEBI" id="CHEBI:61977"/>
        <dbReference type="EC" id="3.1.3.16"/>
    </reaction>
</comment>
<dbReference type="PRINTS" id="PR01908">
    <property type="entry name" value="ADSPHPHTASE"/>
</dbReference>
<dbReference type="Gene3D" id="3.90.190.10">
    <property type="entry name" value="Protein tyrosine phosphatase superfamily"/>
    <property type="match status" value="1"/>
</dbReference>
<dbReference type="FunFam" id="3.90.190.10:FF:000157">
    <property type="entry name" value="Protein-tyrosine phosphatase"/>
    <property type="match status" value="1"/>
</dbReference>
<evidence type="ECO:0000313" key="10">
    <source>
        <dbReference type="EMBL" id="GFY62293.1"/>
    </source>
</evidence>
<comment type="similarity">
    <text evidence="1">Belongs to the protein-tyrosine phosphatase family. Non-receptor class dual specificity subfamily.</text>
</comment>
<dbReference type="InterPro" id="IPR020422">
    <property type="entry name" value="TYR_PHOSPHATASE_DUAL_dom"/>
</dbReference>
<evidence type="ECO:0000256" key="6">
    <source>
        <dbReference type="ARBA" id="ARBA00048336"/>
    </source>
</evidence>
<evidence type="ECO:0000313" key="11">
    <source>
        <dbReference type="Proteomes" id="UP000886998"/>
    </source>
</evidence>
<dbReference type="PANTHER" id="PTHR45682:SF1">
    <property type="entry name" value="DUAL SPECIFICITY PROTEIN PHOSPHATASE 3"/>
    <property type="match status" value="1"/>
</dbReference>
<dbReference type="PROSITE" id="PS50054">
    <property type="entry name" value="TYR_PHOSPHATASE_DUAL"/>
    <property type="match status" value="1"/>
</dbReference>
<dbReference type="PANTHER" id="PTHR45682">
    <property type="entry name" value="AGAP008228-PA"/>
    <property type="match status" value="1"/>
</dbReference>
<reference evidence="10" key="1">
    <citation type="submission" date="2020-08" db="EMBL/GenBank/DDBJ databases">
        <title>Multicomponent nature underlies the extraordinary mechanical properties of spider dragline silk.</title>
        <authorList>
            <person name="Kono N."/>
            <person name="Nakamura H."/>
            <person name="Mori M."/>
            <person name="Yoshida Y."/>
            <person name="Ohtoshi R."/>
            <person name="Malay A.D."/>
            <person name="Moran D.A.P."/>
            <person name="Tomita M."/>
            <person name="Numata K."/>
            <person name="Arakawa K."/>
        </authorList>
    </citation>
    <scope>NUCLEOTIDE SEQUENCE</scope>
</reference>
<evidence type="ECO:0000256" key="3">
    <source>
        <dbReference type="ARBA" id="ARBA00022801"/>
    </source>
</evidence>
<evidence type="ECO:0000259" key="8">
    <source>
        <dbReference type="PROSITE" id="PS50054"/>
    </source>
</evidence>
<dbReference type="SMART" id="SM00195">
    <property type="entry name" value="DSPc"/>
    <property type="match status" value="1"/>
</dbReference>
<gene>
    <name evidence="10" type="primary">DUSP3</name>
    <name evidence="10" type="ORF">TNIN_211061</name>
</gene>
<dbReference type="Pfam" id="PF00782">
    <property type="entry name" value="DSPc"/>
    <property type="match status" value="1"/>
</dbReference>
<dbReference type="InterPro" id="IPR020405">
    <property type="entry name" value="Atypical_DUSP_subfamA"/>
</dbReference>
<dbReference type="InterPro" id="IPR029021">
    <property type="entry name" value="Prot-tyrosine_phosphatase-like"/>
</dbReference>
<keyword evidence="4" id="KW-0904">Protein phosphatase</keyword>
<evidence type="ECO:0000256" key="1">
    <source>
        <dbReference type="ARBA" id="ARBA00008601"/>
    </source>
</evidence>
<evidence type="ECO:0000256" key="7">
    <source>
        <dbReference type="PIRSR" id="PIRSR620405-1"/>
    </source>
</evidence>
<protein>
    <recommendedName>
        <fullName evidence="2">protein-serine/threonine phosphatase</fullName>
        <ecNumber evidence="2">3.1.3.16</ecNumber>
    </recommendedName>
</protein>
<keyword evidence="11" id="KW-1185">Reference proteome</keyword>
<dbReference type="EMBL" id="BMAV01014168">
    <property type="protein sequence ID" value="GFY62293.1"/>
    <property type="molecule type" value="Genomic_DNA"/>
</dbReference>
<dbReference type="Proteomes" id="UP000886998">
    <property type="component" value="Unassembled WGS sequence"/>
</dbReference>
<evidence type="ECO:0000256" key="2">
    <source>
        <dbReference type="ARBA" id="ARBA00013081"/>
    </source>
</evidence>
<dbReference type="EC" id="3.1.3.16" evidence="2"/>
<dbReference type="PROSITE" id="PS00383">
    <property type="entry name" value="TYR_PHOSPHATASE_1"/>
    <property type="match status" value="1"/>
</dbReference>
<dbReference type="GO" id="GO:0004722">
    <property type="term" value="F:protein serine/threonine phosphatase activity"/>
    <property type="evidence" value="ECO:0007669"/>
    <property type="project" value="UniProtKB-EC"/>
</dbReference>
<dbReference type="InterPro" id="IPR000387">
    <property type="entry name" value="Tyr_Pase_dom"/>
</dbReference>
<sequence>MTTLDSASRFYSKAFNDYLVTRTLERPMTHRRRTPLPRFSTLRKERTSRPLSTFYLYTPIERDIVPPSYGSTHLSRREVPLCTPDDLLDIIREPTGYYALPTDPWNEVYTGIYLSDAPTAMCTSLLKRMGITHVLNAAQGKEKNCGLVNTWPGFYTQSGIQFLGVPAFDNIVFRIHPYFEEAATFIDEALKSGGKVLVHCQAGISRSATLVCAFLMLKRGFTAQEAVKSVRKNRAIIPNDGFLRQLCDLNDKLNRKIVSDDI</sequence>
<comment type="catalytic activity">
    <reaction evidence="5">
        <text>O-phospho-L-seryl-[protein] + H2O = L-seryl-[protein] + phosphate</text>
        <dbReference type="Rhea" id="RHEA:20629"/>
        <dbReference type="Rhea" id="RHEA-COMP:9863"/>
        <dbReference type="Rhea" id="RHEA-COMP:11604"/>
        <dbReference type="ChEBI" id="CHEBI:15377"/>
        <dbReference type="ChEBI" id="CHEBI:29999"/>
        <dbReference type="ChEBI" id="CHEBI:43474"/>
        <dbReference type="ChEBI" id="CHEBI:83421"/>
        <dbReference type="EC" id="3.1.3.16"/>
    </reaction>
</comment>
<dbReference type="GO" id="GO:0005737">
    <property type="term" value="C:cytoplasm"/>
    <property type="evidence" value="ECO:0007669"/>
    <property type="project" value="TreeGrafter"/>
</dbReference>
<dbReference type="InterPro" id="IPR000340">
    <property type="entry name" value="Dual-sp_phosphatase_cat-dom"/>
</dbReference>
<evidence type="ECO:0000259" key="9">
    <source>
        <dbReference type="PROSITE" id="PS50056"/>
    </source>
</evidence>
<comment type="caution">
    <text evidence="10">The sequence shown here is derived from an EMBL/GenBank/DDBJ whole genome shotgun (WGS) entry which is preliminary data.</text>
</comment>
<evidence type="ECO:0000256" key="4">
    <source>
        <dbReference type="ARBA" id="ARBA00022912"/>
    </source>
</evidence>
<accession>A0A8X6Y151</accession>
<dbReference type="GO" id="GO:0008138">
    <property type="term" value="F:protein tyrosine/serine/threonine phosphatase activity"/>
    <property type="evidence" value="ECO:0007669"/>
    <property type="project" value="InterPro"/>
</dbReference>
<feature type="domain" description="Tyrosine-protein phosphatase" evidence="8">
    <location>
        <begin position="104"/>
        <end position="255"/>
    </location>
</feature>
<dbReference type="SUPFAM" id="SSF52799">
    <property type="entry name" value="(Phosphotyrosine protein) phosphatases II"/>
    <property type="match status" value="1"/>
</dbReference>